<keyword evidence="2" id="KW-1185">Reference proteome</keyword>
<evidence type="ECO:0000313" key="1">
    <source>
        <dbReference type="EMBL" id="MEG3439761.1"/>
    </source>
</evidence>
<reference evidence="1 2" key="1">
    <citation type="submission" date="2024-01" db="EMBL/GenBank/DDBJ databases">
        <title>Genomic insights into the taxonomy and metabolism of the cyanobacterium Pannus brasiliensis CCIBt3594.</title>
        <authorList>
            <person name="Machado M."/>
            <person name="Botero N.B."/>
            <person name="Andreote A.P.D."/>
            <person name="Feitosa A.M.T."/>
            <person name="Popin R."/>
            <person name="Sivonen K."/>
            <person name="Fiore M.F."/>
        </authorList>
    </citation>
    <scope>NUCLEOTIDE SEQUENCE [LARGE SCALE GENOMIC DNA]</scope>
    <source>
        <strain evidence="1 2">CCIBt3594</strain>
    </source>
</reference>
<dbReference type="Proteomes" id="UP001328733">
    <property type="component" value="Unassembled WGS sequence"/>
</dbReference>
<gene>
    <name evidence="1" type="ORF">V0288_21720</name>
</gene>
<evidence type="ECO:0000313" key="2">
    <source>
        <dbReference type="Proteomes" id="UP001328733"/>
    </source>
</evidence>
<comment type="caution">
    <text evidence="1">The sequence shown here is derived from an EMBL/GenBank/DDBJ whole genome shotgun (WGS) entry which is preliminary data.</text>
</comment>
<proteinExistence type="predicted"/>
<dbReference type="AlphaFoldDB" id="A0AAW9R0P7"/>
<accession>A0AAW9R0P7</accession>
<dbReference type="EMBL" id="JBAFSM010000059">
    <property type="protein sequence ID" value="MEG3439761.1"/>
    <property type="molecule type" value="Genomic_DNA"/>
</dbReference>
<name>A0AAW9R0P7_9CHRO</name>
<protein>
    <submittedName>
        <fullName evidence="1">Uncharacterized protein</fullName>
    </submittedName>
</protein>
<sequence>MLDLGFALDIERIFSLDPGFARAVQTLKQHLPDLSAGKEN</sequence>
<organism evidence="1 2">
    <name type="scientific">Pannus brasiliensis CCIBt3594</name>
    <dbReference type="NCBI Taxonomy" id="1427578"/>
    <lineage>
        <taxon>Bacteria</taxon>
        <taxon>Bacillati</taxon>
        <taxon>Cyanobacteriota</taxon>
        <taxon>Cyanophyceae</taxon>
        <taxon>Oscillatoriophycideae</taxon>
        <taxon>Chroococcales</taxon>
        <taxon>Microcystaceae</taxon>
        <taxon>Pannus</taxon>
    </lineage>
</organism>
<dbReference type="RefSeq" id="WP_332867239.1">
    <property type="nucleotide sequence ID" value="NZ_JBAFSM010000059.1"/>
</dbReference>